<accession>A0ABP6T655</accession>
<dbReference type="SMART" id="SM00062">
    <property type="entry name" value="PBPb"/>
    <property type="match status" value="1"/>
</dbReference>
<gene>
    <name evidence="7" type="ORF">GCM10020369_62680</name>
</gene>
<dbReference type="Gene3D" id="3.40.190.10">
    <property type="entry name" value="Periplasmic binding protein-like II"/>
    <property type="match status" value="2"/>
</dbReference>
<evidence type="ECO:0000256" key="2">
    <source>
        <dbReference type="ARBA" id="ARBA00022448"/>
    </source>
</evidence>
<evidence type="ECO:0000256" key="3">
    <source>
        <dbReference type="ARBA" id="ARBA00022729"/>
    </source>
</evidence>
<comment type="caution">
    <text evidence="7">The sequence shown here is derived from an EMBL/GenBank/DDBJ whole genome shotgun (WGS) entry which is preliminary data.</text>
</comment>
<keyword evidence="5" id="KW-1133">Transmembrane helix</keyword>
<keyword evidence="5" id="KW-0812">Transmembrane</keyword>
<dbReference type="Proteomes" id="UP001501676">
    <property type="component" value="Unassembled WGS sequence"/>
</dbReference>
<organism evidence="7 8">
    <name type="scientific">Cryptosporangium minutisporangium</name>
    <dbReference type="NCBI Taxonomy" id="113569"/>
    <lineage>
        <taxon>Bacteria</taxon>
        <taxon>Bacillati</taxon>
        <taxon>Actinomycetota</taxon>
        <taxon>Actinomycetes</taxon>
        <taxon>Cryptosporangiales</taxon>
        <taxon>Cryptosporangiaceae</taxon>
        <taxon>Cryptosporangium</taxon>
    </lineage>
</organism>
<dbReference type="Pfam" id="PF00497">
    <property type="entry name" value="SBP_bac_3"/>
    <property type="match status" value="1"/>
</dbReference>
<feature type="compositionally biased region" description="Pro residues" evidence="4">
    <location>
        <begin position="11"/>
        <end position="20"/>
    </location>
</feature>
<evidence type="ECO:0000256" key="1">
    <source>
        <dbReference type="ARBA" id="ARBA00010333"/>
    </source>
</evidence>
<feature type="compositionally biased region" description="Acidic residues" evidence="4">
    <location>
        <begin position="1"/>
        <end position="10"/>
    </location>
</feature>
<dbReference type="EMBL" id="BAAAYN010000044">
    <property type="protein sequence ID" value="GAA3394202.1"/>
    <property type="molecule type" value="Genomic_DNA"/>
</dbReference>
<feature type="domain" description="Solute-binding protein family 3/N-terminal" evidence="6">
    <location>
        <begin position="106"/>
        <end position="339"/>
    </location>
</feature>
<keyword evidence="8" id="KW-1185">Reference proteome</keyword>
<keyword evidence="2" id="KW-0813">Transport</keyword>
<feature type="region of interest" description="Disordered" evidence="4">
    <location>
        <begin position="1"/>
        <end position="44"/>
    </location>
</feature>
<proteinExistence type="inferred from homology"/>
<dbReference type="RefSeq" id="WP_345731849.1">
    <property type="nucleotide sequence ID" value="NZ_BAAAYN010000044.1"/>
</dbReference>
<dbReference type="InterPro" id="IPR051455">
    <property type="entry name" value="Bact_solute-bind_prot3"/>
</dbReference>
<keyword evidence="3" id="KW-0732">Signal</keyword>
<evidence type="ECO:0000256" key="4">
    <source>
        <dbReference type="SAM" id="MobiDB-lite"/>
    </source>
</evidence>
<name>A0ABP6T655_9ACTN</name>
<dbReference type="SUPFAM" id="SSF53850">
    <property type="entry name" value="Periplasmic binding protein-like II"/>
    <property type="match status" value="1"/>
</dbReference>
<protein>
    <recommendedName>
        <fullName evidence="6">Solute-binding protein family 3/N-terminal domain-containing protein</fullName>
    </recommendedName>
</protein>
<dbReference type="PANTHER" id="PTHR30085:SF6">
    <property type="entry name" value="ABC TRANSPORTER GLUTAMINE-BINDING PROTEIN GLNH"/>
    <property type="match status" value="1"/>
</dbReference>
<dbReference type="InterPro" id="IPR001638">
    <property type="entry name" value="Solute-binding_3/MltF_N"/>
</dbReference>
<sequence length="371" mass="40066">MGSSPTDDEQPSPPPDPPPSDETAGSTAPGGFTAPPRSGLPPRWVGGGRTLSKFDGLGLAARLARLAVVVFLLVGAVVVAAVTVSGVGPPSQDDLRRQAGLLDKRQLLIGVKDDQPGMSLLENGVYRGFDVEIAYLVAASLGFTPDDVRLLTIESEDRARRQALDVKTKKIVTVDLVVATFSITAAREADPDVTFSAPYLRTEQSVLTRKKSGKPYEALSDLAGQTVCTLNTTTSKQNLEAAGVNPVGKNKISECVRGLREKRYDAVSTDAAILAGFVFQDPEAFTIHDIGAEGSELYGINVGTNEALKTLVDLALYRSYTEPTDRRWETAYDTYLRREQPAAMPQQVAVAKQPDVEKPSVRIWPWQEQQQ</sequence>
<comment type="similarity">
    <text evidence="1">Belongs to the bacterial solute-binding protein 3 family.</text>
</comment>
<keyword evidence="5" id="KW-0472">Membrane</keyword>
<feature type="transmembrane region" description="Helical" evidence="5">
    <location>
        <begin position="63"/>
        <end position="88"/>
    </location>
</feature>
<reference evidence="8" key="1">
    <citation type="journal article" date="2019" name="Int. J. Syst. Evol. Microbiol.">
        <title>The Global Catalogue of Microorganisms (GCM) 10K type strain sequencing project: providing services to taxonomists for standard genome sequencing and annotation.</title>
        <authorList>
            <consortium name="The Broad Institute Genomics Platform"/>
            <consortium name="The Broad Institute Genome Sequencing Center for Infectious Disease"/>
            <person name="Wu L."/>
            <person name="Ma J."/>
        </authorList>
    </citation>
    <scope>NUCLEOTIDE SEQUENCE [LARGE SCALE GENOMIC DNA]</scope>
    <source>
        <strain evidence="8">JCM 9458</strain>
    </source>
</reference>
<evidence type="ECO:0000313" key="8">
    <source>
        <dbReference type="Proteomes" id="UP001501676"/>
    </source>
</evidence>
<dbReference type="PANTHER" id="PTHR30085">
    <property type="entry name" value="AMINO ACID ABC TRANSPORTER PERMEASE"/>
    <property type="match status" value="1"/>
</dbReference>
<evidence type="ECO:0000313" key="7">
    <source>
        <dbReference type="EMBL" id="GAA3394202.1"/>
    </source>
</evidence>
<evidence type="ECO:0000256" key="5">
    <source>
        <dbReference type="SAM" id="Phobius"/>
    </source>
</evidence>
<evidence type="ECO:0000259" key="6">
    <source>
        <dbReference type="SMART" id="SM00062"/>
    </source>
</evidence>